<proteinExistence type="predicted"/>
<accession>A0A2D2B3D9</accession>
<reference evidence="1 2" key="1">
    <citation type="submission" date="2017-10" db="EMBL/GenBank/DDBJ databases">
        <title>Genome sequence of Caulobacter mirabilis FWC38.</title>
        <authorList>
            <person name="Fiebig A."/>
            <person name="Crosson S."/>
        </authorList>
    </citation>
    <scope>NUCLEOTIDE SEQUENCE [LARGE SCALE GENOMIC DNA]</scope>
    <source>
        <strain evidence="1 2">FWC 38</strain>
    </source>
</reference>
<dbReference type="RefSeq" id="WP_099623995.1">
    <property type="nucleotide sequence ID" value="NZ_CP024201.1"/>
</dbReference>
<dbReference type="AlphaFoldDB" id="A0A2D2B3D9"/>
<dbReference type="InterPro" id="IPR046606">
    <property type="entry name" value="DUF6665"/>
</dbReference>
<dbReference type="Pfam" id="PF20370">
    <property type="entry name" value="DUF6665"/>
    <property type="match status" value="1"/>
</dbReference>
<dbReference type="Proteomes" id="UP000228945">
    <property type="component" value="Chromosome"/>
</dbReference>
<evidence type="ECO:0000313" key="1">
    <source>
        <dbReference type="EMBL" id="ATQ44747.1"/>
    </source>
</evidence>
<sequence length="102" mass="10909">MSLRPPQSFTGGFRFETGDGALQVELAAEQAASLGRAGRRVEATLAALREAAEGDRPAALKAAADAVWGLFIQRELLGQRNQKPVIEHYGIPAEVLVRLGAR</sequence>
<evidence type="ECO:0000313" key="2">
    <source>
        <dbReference type="Proteomes" id="UP000228945"/>
    </source>
</evidence>
<gene>
    <name evidence="1" type="ORF">CSW64_21325</name>
</gene>
<protein>
    <submittedName>
        <fullName evidence="1">Uncharacterized protein</fullName>
    </submittedName>
</protein>
<keyword evidence="2" id="KW-1185">Reference proteome</keyword>
<dbReference type="EMBL" id="CP024201">
    <property type="protein sequence ID" value="ATQ44747.1"/>
    <property type="molecule type" value="Genomic_DNA"/>
</dbReference>
<organism evidence="1 2">
    <name type="scientific">Caulobacter mirabilis</name>
    <dbReference type="NCBI Taxonomy" id="69666"/>
    <lineage>
        <taxon>Bacteria</taxon>
        <taxon>Pseudomonadati</taxon>
        <taxon>Pseudomonadota</taxon>
        <taxon>Alphaproteobacteria</taxon>
        <taxon>Caulobacterales</taxon>
        <taxon>Caulobacteraceae</taxon>
        <taxon>Caulobacter</taxon>
    </lineage>
</organism>
<dbReference type="OrthoDB" id="9814981at2"/>
<dbReference type="KEGG" id="cmb:CSW64_21325"/>
<name>A0A2D2B3D9_9CAUL</name>